<evidence type="ECO:0000256" key="1">
    <source>
        <dbReference type="SAM" id="MobiDB-lite"/>
    </source>
</evidence>
<dbReference type="EMBL" id="KZ857381">
    <property type="protein sequence ID" value="RDX56262.1"/>
    <property type="molecule type" value="Genomic_DNA"/>
</dbReference>
<feature type="region of interest" description="Disordered" evidence="1">
    <location>
        <begin position="1"/>
        <end position="77"/>
    </location>
</feature>
<dbReference type="OrthoDB" id="10533276at2759"/>
<protein>
    <submittedName>
        <fullName evidence="2">Uncharacterized protein</fullName>
    </submittedName>
</protein>
<evidence type="ECO:0000313" key="3">
    <source>
        <dbReference type="Proteomes" id="UP000256964"/>
    </source>
</evidence>
<dbReference type="Proteomes" id="UP000256964">
    <property type="component" value="Unassembled WGS sequence"/>
</dbReference>
<evidence type="ECO:0000313" key="2">
    <source>
        <dbReference type="EMBL" id="RDX56262.1"/>
    </source>
</evidence>
<dbReference type="AlphaFoldDB" id="A0A371DUM9"/>
<keyword evidence="3" id="KW-1185">Reference proteome</keyword>
<sequence>MRPSSTAAGTIHTSAPSAAPSVPPVPPEKSEQRNDPPSRPAGPGHPRATPGSHSPSSLPMATDTPSADSFPSGTPLILPTEIGQALTYAPPEVQSNVLSLFRSLFLRSGGAPNHRRPEPGTGLHLHAEVDSGLRMYNDAYVPPPEYTTH</sequence>
<proteinExistence type="predicted"/>
<accession>A0A371DUM9</accession>
<feature type="compositionally biased region" description="Polar residues" evidence="1">
    <location>
        <begin position="51"/>
        <end position="72"/>
    </location>
</feature>
<organism evidence="2 3">
    <name type="scientific">Lentinus brumalis</name>
    <dbReference type="NCBI Taxonomy" id="2498619"/>
    <lineage>
        <taxon>Eukaryota</taxon>
        <taxon>Fungi</taxon>
        <taxon>Dikarya</taxon>
        <taxon>Basidiomycota</taxon>
        <taxon>Agaricomycotina</taxon>
        <taxon>Agaricomycetes</taxon>
        <taxon>Polyporales</taxon>
        <taxon>Polyporaceae</taxon>
        <taxon>Lentinus</taxon>
    </lineage>
</organism>
<reference evidence="2 3" key="1">
    <citation type="journal article" date="2018" name="Biotechnol. Biofuels">
        <title>Integrative visual omics of the white-rot fungus Polyporus brumalis exposes the biotechnological potential of its oxidative enzymes for delignifying raw plant biomass.</title>
        <authorList>
            <person name="Miyauchi S."/>
            <person name="Rancon A."/>
            <person name="Drula E."/>
            <person name="Hage H."/>
            <person name="Chaduli D."/>
            <person name="Favel A."/>
            <person name="Grisel S."/>
            <person name="Henrissat B."/>
            <person name="Herpoel-Gimbert I."/>
            <person name="Ruiz-Duenas F.J."/>
            <person name="Chevret D."/>
            <person name="Hainaut M."/>
            <person name="Lin J."/>
            <person name="Wang M."/>
            <person name="Pangilinan J."/>
            <person name="Lipzen A."/>
            <person name="Lesage-Meessen L."/>
            <person name="Navarro D."/>
            <person name="Riley R."/>
            <person name="Grigoriev I.V."/>
            <person name="Zhou S."/>
            <person name="Raouche S."/>
            <person name="Rosso M.N."/>
        </authorList>
    </citation>
    <scope>NUCLEOTIDE SEQUENCE [LARGE SCALE GENOMIC DNA]</scope>
    <source>
        <strain evidence="2 3">BRFM 1820</strain>
    </source>
</reference>
<name>A0A371DUM9_9APHY</name>
<gene>
    <name evidence="2" type="ORF">OH76DRAFT_1396611</name>
</gene>
<feature type="compositionally biased region" description="Polar residues" evidence="1">
    <location>
        <begin position="1"/>
        <end position="13"/>
    </location>
</feature>